<feature type="domain" description="Calcineurin-like phosphoesterase" evidence="1">
    <location>
        <begin position="3"/>
        <end position="174"/>
    </location>
</feature>
<evidence type="ECO:0000313" key="2">
    <source>
        <dbReference type="EMBL" id="PZR06615.1"/>
    </source>
</evidence>
<dbReference type="Pfam" id="PF00149">
    <property type="entry name" value="Metallophos"/>
    <property type="match status" value="1"/>
</dbReference>
<comment type="caution">
    <text evidence="2">The sequence shown here is derived from an EMBL/GenBank/DDBJ whole genome shotgun (WGS) entry which is preliminary data.</text>
</comment>
<reference evidence="2 3" key="1">
    <citation type="submission" date="2017-08" db="EMBL/GenBank/DDBJ databases">
        <title>Infants hospitalized years apart are colonized by the same room-sourced microbial strains.</title>
        <authorList>
            <person name="Brooks B."/>
            <person name="Olm M.R."/>
            <person name="Firek B.A."/>
            <person name="Baker R."/>
            <person name="Thomas B.C."/>
            <person name="Morowitz M.J."/>
            <person name="Banfield J.F."/>
        </authorList>
    </citation>
    <scope>NUCLEOTIDE SEQUENCE [LARGE SCALE GENOMIC DNA]</scope>
    <source>
        <strain evidence="2">S2_003_000_R2_14</strain>
    </source>
</reference>
<dbReference type="GO" id="GO:0016787">
    <property type="term" value="F:hydrolase activity"/>
    <property type="evidence" value="ECO:0007669"/>
    <property type="project" value="InterPro"/>
</dbReference>
<evidence type="ECO:0000259" key="1">
    <source>
        <dbReference type="Pfam" id="PF00149"/>
    </source>
</evidence>
<dbReference type="Proteomes" id="UP000249061">
    <property type="component" value="Unassembled WGS sequence"/>
</dbReference>
<evidence type="ECO:0000313" key="3">
    <source>
        <dbReference type="Proteomes" id="UP000249061"/>
    </source>
</evidence>
<dbReference type="InterPro" id="IPR004843">
    <property type="entry name" value="Calcineurin-like_PHP"/>
</dbReference>
<dbReference type="InterPro" id="IPR029052">
    <property type="entry name" value="Metallo-depent_PP-like"/>
</dbReference>
<dbReference type="Gene3D" id="3.60.21.10">
    <property type="match status" value="1"/>
</dbReference>
<dbReference type="PANTHER" id="PTHR12905:SF0">
    <property type="entry name" value="CALCINEURIN-LIKE PHOSPHOESTERASE DOMAIN-CONTAINING PROTEIN"/>
    <property type="match status" value="1"/>
</dbReference>
<dbReference type="AlphaFoldDB" id="A0A2W5T5A2"/>
<dbReference type="PANTHER" id="PTHR12905">
    <property type="entry name" value="METALLOPHOSPHOESTERASE"/>
    <property type="match status" value="1"/>
</dbReference>
<proteinExistence type="predicted"/>
<dbReference type="CDD" id="cd07379">
    <property type="entry name" value="MPP_239FB"/>
    <property type="match status" value="1"/>
</dbReference>
<protein>
    <recommendedName>
        <fullName evidence="1">Calcineurin-like phosphoesterase domain-containing protein</fullName>
    </recommendedName>
</protein>
<organism evidence="2 3">
    <name type="scientific">Archangium gephyra</name>
    <dbReference type="NCBI Taxonomy" id="48"/>
    <lineage>
        <taxon>Bacteria</taxon>
        <taxon>Pseudomonadati</taxon>
        <taxon>Myxococcota</taxon>
        <taxon>Myxococcia</taxon>
        <taxon>Myxococcales</taxon>
        <taxon>Cystobacterineae</taxon>
        <taxon>Archangiaceae</taxon>
        <taxon>Archangium</taxon>
    </lineage>
</organism>
<accession>A0A2W5T5A2</accession>
<gene>
    <name evidence="2" type="ORF">DI536_30115</name>
</gene>
<name>A0A2W5T5A2_9BACT</name>
<dbReference type="SUPFAM" id="SSF56300">
    <property type="entry name" value="Metallo-dependent phosphatases"/>
    <property type="match status" value="1"/>
</dbReference>
<sequence length="203" mass="22579">MPRIVAIADTHGEHAELKLPDGDILIHAGDLTPRGTLKQLESVANWLRAQPHPHKVVIAGNHDFALQRDAVNARALFHGLTYLEDAEATCAGLRIWGSPWQPWFHDWAFNLRRGAPIDAKWKLIPEGVDVLVTHGPPAGYGDKVWSGERVGCEDLTLHLDRVKPKLHFFGHIHEDRGEWTRGPTRIVNCTTSEATLPASVIDV</sequence>
<dbReference type="InterPro" id="IPR051693">
    <property type="entry name" value="UPF0046_metallophosphoest"/>
</dbReference>
<dbReference type="EMBL" id="QFQP01000037">
    <property type="protein sequence ID" value="PZR06615.1"/>
    <property type="molecule type" value="Genomic_DNA"/>
</dbReference>